<evidence type="ECO:0000256" key="6">
    <source>
        <dbReference type="SAM" id="SignalP"/>
    </source>
</evidence>
<dbReference type="SUPFAM" id="SSF56281">
    <property type="entry name" value="Metallo-hydrolase/oxidoreductase"/>
    <property type="match status" value="1"/>
</dbReference>
<dbReference type="InterPro" id="IPR001279">
    <property type="entry name" value="Metallo-B-lactamas"/>
</dbReference>
<organism evidence="8 9">
    <name type="scientific">Leptospira wolffii</name>
    <dbReference type="NCBI Taxonomy" id="409998"/>
    <lineage>
        <taxon>Bacteria</taxon>
        <taxon>Pseudomonadati</taxon>
        <taxon>Spirochaetota</taxon>
        <taxon>Spirochaetia</taxon>
        <taxon>Leptospirales</taxon>
        <taxon>Leptospiraceae</taxon>
        <taxon>Leptospira</taxon>
    </lineage>
</organism>
<dbReference type="InterPro" id="IPR036866">
    <property type="entry name" value="RibonucZ/Hydroxyglut_hydro"/>
</dbReference>
<dbReference type="AlphaFoldDB" id="A0A2M9ZA82"/>
<dbReference type="InterPro" id="IPR051013">
    <property type="entry name" value="MBL_superfamily_lactonases"/>
</dbReference>
<protein>
    <submittedName>
        <fullName evidence="8">Hydrolase</fullName>
    </submittedName>
</protein>
<gene>
    <name evidence="8" type="ORF">CH371_13130</name>
</gene>
<reference evidence="8 9" key="1">
    <citation type="submission" date="2017-07" db="EMBL/GenBank/DDBJ databases">
        <title>Leptospira spp. isolated from tropical soils.</title>
        <authorList>
            <person name="Thibeaux R."/>
            <person name="Iraola G."/>
            <person name="Ferres I."/>
            <person name="Bierque E."/>
            <person name="Girault D."/>
            <person name="Soupe-Gilbert M.-E."/>
            <person name="Picardeau M."/>
            <person name="Goarant C."/>
        </authorList>
    </citation>
    <scope>NUCLEOTIDE SEQUENCE [LARGE SCALE GENOMIC DNA]</scope>
    <source>
        <strain evidence="8 9">FH2-C-A2</strain>
    </source>
</reference>
<keyword evidence="4 8" id="KW-0378">Hydrolase</keyword>
<comment type="cofactor">
    <cofactor evidence="1">
        <name>Zn(2+)</name>
        <dbReference type="ChEBI" id="CHEBI:29105"/>
    </cofactor>
</comment>
<dbReference type="RefSeq" id="WP_100759300.1">
    <property type="nucleotide sequence ID" value="NZ_NPDT01000005.1"/>
</dbReference>
<dbReference type="GO" id="GO:0016787">
    <property type="term" value="F:hydrolase activity"/>
    <property type="evidence" value="ECO:0007669"/>
    <property type="project" value="UniProtKB-KW"/>
</dbReference>
<dbReference type="SMART" id="SM00849">
    <property type="entry name" value="Lactamase_B"/>
    <property type="match status" value="1"/>
</dbReference>
<feature type="chain" id="PRO_5014942372" evidence="6">
    <location>
        <begin position="20"/>
        <end position="308"/>
    </location>
</feature>
<dbReference type="Pfam" id="PF00753">
    <property type="entry name" value="Lactamase_B"/>
    <property type="match status" value="1"/>
</dbReference>
<dbReference type="Proteomes" id="UP000231912">
    <property type="component" value="Unassembled WGS sequence"/>
</dbReference>
<keyword evidence="5" id="KW-0862">Zinc</keyword>
<keyword evidence="6" id="KW-0732">Signal</keyword>
<dbReference type="Gene3D" id="3.60.15.10">
    <property type="entry name" value="Ribonuclease Z/Hydroxyacylglutathione hydrolase-like"/>
    <property type="match status" value="1"/>
</dbReference>
<dbReference type="PANTHER" id="PTHR42978:SF2">
    <property type="entry name" value="102 KBASES UNSTABLE REGION: FROM 1 TO 119443"/>
    <property type="match status" value="1"/>
</dbReference>
<evidence type="ECO:0000313" key="9">
    <source>
        <dbReference type="Proteomes" id="UP000231912"/>
    </source>
</evidence>
<comment type="similarity">
    <text evidence="2">Belongs to the metallo-beta-lactamase superfamily.</text>
</comment>
<accession>A0A2M9ZA82</accession>
<dbReference type="EMBL" id="NPDT01000005">
    <property type="protein sequence ID" value="PJZ65335.1"/>
    <property type="molecule type" value="Genomic_DNA"/>
</dbReference>
<dbReference type="GO" id="GO:0046872">
    <property type="term" value="F:metal ion binding"/>
    <property type="evidence" value="ECO:0007669"/>
    <property type="project" value="UniProtKB-KW"/>
</dbReference>
<evidence type="ECO:0000256" key="1">
    <source>
        <dbReference type="ARBA" id="ARBA00001947"/>
    </source>
</evidence>
<keyword evidence="3" id="KW-0479">Metal-binding</keyword>
<sequence>MKQKILLILTLLLTLSACAVTSHRSSSLSKGTSSDLSNLNPSEKGPIVFQKIAAADWFVDRKGLIDLKDPKAIAAGIQPGKEPIQIYFYVIDHPKFGRYIVDTGMSSVFRKDTAEWPLPGFVVSQMNVKELVIHKTIQEWREKDPKKLEGVFLTHMHMDHIFGTPDLPVGTPIITGPGESEDKRFINLFVQGSTDRILGENPVISSLEFQTKDGSKTKVLDFFGDQSLYVIHVPGHTVGSLAFLVKSVSGTHLLLGDSCHTKWGWENNVTPGEFSKDLEANRASLDLLKNIAAKYPKIQVHPGHQSLR</sequence>
<feature type="signal peptide" evidence="6">
    <location>
        <begin position="1"/>
        <end position="19"/>
    </location>
</feature>
<dbReference type="PANTHER" id="PTHR42978">
    <property type="entry name" value="QUORUM-QUENCHING LACTONASE YTNP-RELATED-RELATED"/>
    <property type="match status" value="1"/>
</dbReference>
<name>A0A2M9ZA82_9LEPT</name>
<evidence type="ECO:0000256" key="2">
    <source>
        <dbReference type="ARBA" id="ARBA00007749"/>
    </source>
</evidence>
<evidence type="ECO:0000256" key="3">
    <source>
        <dbReference type="ARBA" id="ARBA00022723"/>
    </source>
</evidence>
<evidence type="ECO:0000256" key="5">
    <source>
        <dbReference type="ARBA" id="ARBA00022833"/>
    </source>
</evidence>
<dbReference type="PROSITE" id="PS51257">
    <property type="entry name" value="PROKAR_LIPOPROTEIN"/>
    <property type="match status" value="1"/>
</dbReference>
<evidence type="ECO:0000256" key="4">
    <source>
        <dbReference type="ARBA" id="ARBA00022801"/>
    </source>
</evidence>
<evidence type="ECO:0000313" key="8">
    <source>
        <dbReference type="EMBL" id="PJZ65335.1"/>
    </source>
</evidence>
<feature type="domain" description="Metallo-beta-lactamase" evidence="7">
    <location>
        <begin position="85"/>
        <end position="304"/>
    </location>
</feature>
<comment type="caution">
    <text evidence="8">The sequence shown here is derived from an EMBL/GenBank/DDBJ whole genome shotgun (WGS) entry which is preliminary data.</text>
</comment>
<proteinExistence type="inferred from homology"/>
<evidence type="ECO:0000259" key="7">
    <source>
        <dbReference type="SMART" id="SM00849"/>
    </source>
</evidence>